<dbReference type="RefSeq" id="WP_184731275.1">
    <property type="nucleotide sequence ID" value="NZ_JACHIW010000002.1"/>
</dbReference>
<dbReference type="InterPro" id="IPR011010">
    <property type="entry name" value="DNA_brk_join_enz"/>
</dbReference>
<dbReference type="AlphaFoldDB" id="A0A840QGJ0"/>
<comment type="caution">
    <text evidence="4">The sequence shown here is derived from an EMBL/GenBank/DDBJ whole genome shotgun (WGS) entry which is preliminary data.</text>
</comment>
<gene>
    <name evidence="4" type="ORF">BJ970_006679</name>
</gene>
<evidence type="ECO:0000256" key="1">
    <source>
        <dbReference type="ARBA" id="ARBA00023172"/>
    </source>
</evidence>
<keyword evidence="2" id="KW-0175">Coiled coil</keyword>
<dbReference type="Gene3D" id="1.10.443.10">
    <property type="entry name" value="Intergrase catalytic core"/>
    <property type="match status" value="1"/>
</dbReference>
<dbReference type="GO" id="GO:0015074">
    <property type="term" value="P:DNA integration"/>
    <property type="evidence" value="ECO:0007669"/>
    <property type="project" value="InterPro"/>
</dbReference>
<reference evidence="4 5" key="1">
    <citation type="submission" date="2020-08" db="EMBL/GenBank/DDBJ databases">
        <title>Sequencing the genomes of 1000 actinobacteria strains.</title>
        <authorList>
            <person name="Klenk H.-P."/>
        </authorList>
    </citation>
    <scope>NUCLEOTIDE SEQUENCE [LARGE SCALE GENOMIC DNA]</scope>
    <source>
        <strain evidence="4 5">DSM 45584</strain>
    </source>
</reference>
<dbReference type="EMBL" id="JACHIW010000002">
    <property type="protein sequence ID" value="MBB5159080.1"/>
    <property type="molecule type" value="Genomic_DNA"/>
</dbReference>
<name>A0A840QGJ0_9PSEU</name>
<accession>A0A840QGJ0</accession>
<keyword evidence="5" id="KW-1185">Reference proteome</keyword>
<feature type="domain" description="Tyr recombinase" evidence="3">
    <location>
        <begin position="25"/>
        <end position="69"/>
    </location>
</feature>
<dbReference type="InterPro" id="IPR013762">
    <property type="entry name" value="Integrase-like_cat_sf"/>
</dbReference>
<protein>
    <recommendedName>
        <fullName evidence="3">Tyr recombinase domain-containing protein</fullName>
    </recommendedName>
</protein>
<sequence>MDSIPILDSEELGPDGTPLPFGRTKIFPYAFRHTFCQRYADAGIPLHVHQSLMDHRSADTTSAYYSVSKKMKREAVDTLQVHAVDRHGHPAPMASAEAYEVRSVAVPWGNCVEPSNVKAGGKACPIRFQCPGCSSYRPDPSHLPSIEDQVRSLKANLEVARAMGAAGYTVKGLEGEIADYQTVVTTMRAKLESMSDEERREVEEASKILRRLRADAAISGPVALPMPVIRSAREDGR</sequence>
<evidence type="ECO:0000313" key="4">
    <source>
        <dbReference type="EMBL" id="MBB5159080.1"/>
    </source>
</evidence>
<dbReference type="InterPro" id="IPR002104">
    <property type="entry name" value="Integrase_catalytic"/>
</dbReference>
<organism evidence="4 5">
    <name type="scientific">Saccharopolyspora phatthalungensis</name>
    <dbReference type="NCBI Taxonomy" id="664693"/>
    <lineage>
        <taxon>Bacteria</taxon>
        <taxon>Bacillati</taxon>
        <taxon>Actinomycetota</taxon>
        <taxon>Actinomycetes</taxon>
        <taxon>Pseudonocardiales</taxon>
        <taxon>Pseudonocardiaceae</taxon>
        <taxon>Saccharopolyspora</taxon>
    </lineage>
</organism>
<evidence type="ECO:0000256" key="2">
    <source>
        <dbReference type="SAM" id="Coils"/>
    </source>
</evidence>
<dbReference type="Proteomes" id="UP000584374">
    <property type="component" value="Unassembled WGS sequence"/>
</dbReference>
<proteinExistence type="predicted"/>
<dbReference type="GO" id="GO:0006310">
    <property type="term" value="P:DNA recombination"/>
    <property type="evidence" value="ECO:0007669"/>
    <property type="project" value="UniProtKB-KW"/>
</dbReference>
<keyword evidence="1" id="KW-0233">DNA recombination</keyword>
<dbReference type="SUPFAM" id="SSF56349">
    <property type="entry name" value="DNA breaking-rejoining enzymes"/>
    <property type="match status" value="1"/>
</dbReference>
<evidence type="ECO:0000313" key="5">
    <source>
        <dbReference type="Proteomes" id="UP000584374"/>
    </source>
</evidence>
<dbReference type="Pfam" id="PF00589">
    <property type="entry name" value="Phage_integrase"/>
    <property type="match status" value="1"/>
</dbReference>
<feature type="coiled-coil region" evidence="2">
    <location>
        <begin position="188"/>
        <end position="215"/>
    </location>
</feature>
<evidence type="ECO:0000259" key="3">
    <source>
        <dbReference type="Pfam" id="PF00589"/>
    </source>
</evidence>
<dbReference type="GO" id="GO:0003677">
    <property type="term" value="F:DNA binding"/>
    <property type="evidence" value="ECO:0007669"/>
    <property type="project" value="InterPro"/>
</dbReference>